<gene>
    <name evidence="1" type="ORF">MIMGU_mgv11b021960mg</name>
</gene>
<dbReference type="InterPro" id="IPR053023">
    <property type="entry name" value="FLAP_modulator"/>
</dbReference>
<dbReference type="STRING" id="4155.A0A022RDU1"/>
<feature type="non-terminal residue" evidence="1">
    <location>
        <position position="1"/>
    </location>
</feature>
<reference evidence="1 2" key="1">
    <citation type="journal article" date="2013" name="Proc. Natl. Acad. Sci. U.S.A.">
        <title>Fine-scale variation in meiotic recombination in Mimulus inferred from population shotgun sequencing.</title>
        <authorList>
            <person name="Hellsten U."/>
            <person name="Wright K.M."/>
            <person name="Jenkins J."/>
            <person name="Shu S."/>
            <person name="Yuan Y."/>
            <person name="Wessler S.R."/>
            <person name="Schmutz J."/>
            <person name="Willis J.H."/>
            <person name="Rokhsar D.S."/>
        </authorList>
    </citation>
    <scope>NUCLEOTIDE SEQUENCE [LARGE SCALE GENOMIC DNA]</scope>
    <source>
        <strain evidence="2">cv. DUN x IM62</strain>
    </source>
</reference>
<dbReference type="Proteomes" id="UP000030748">
    <property type="component" value="Unassembled WGS sequence"/>
</dbReference>
<proteinExistence type="predicted"/>
<sequence length="142" mass="16134">FVLALLRHPEHCISVFLSIDVKWSTEGAEQRFYQLSLEERSKFDEETLVNFNNAKSGSSCTLRSSGFSNEYIVVTILVRVIGKLKLPRINNIKDLKEVLEKLGSLPLRKIAAVEVLLAPRIGDDTLSEEKLLENYPLLRPLH</sequence>
<organism evidence="1 2">
    <name type="scientific">Erythranthe guttata</name>
    <name type="common">Yellow monkey flower</name>
    <name type="synonym">Mimulus guttatus</name>
    <dbReference type="NCBI Taxonomy" id="4155"/>
    <lineage>
        <taxon>Eukaryota</taxon>
        <taxon>Viridiplantae</taxon>
        <taxon>Streptophyta</taxon>
        <taxon>Embryophyta</taxon>
        <taxon>Tracheophyta</taxon>
        <taxon>Spermatophyta</taxon>
        <taxon>Magnoliopsida</taxon>
        <taxon>eudicotyledons</taxon>
        <taxon>Gunneridae</taxon>
        <taxon>Pentapetalae</taxon>
        <taxon>asterids</taxon>
        <taxon>lamiids</taxon>
        <taxon>Lamiales</taxon>
        <taxon>Phrymaceae</taxon>
        <taxon>Erythranthe</taxon>
    </lineage>
</organism>
<protein>
    <submittedName>
        <fullName evidence="1">Uncharacterized protein</fullName>
    </submittedName>
</protein>
<dbReference type="PANTHER" id="PTHR33975:SF2">
    <property type="entry name" value="MYELIN-ASSOCIATED OLIGODENDROCYTE BASIC PROTEIN"/>
    <property type="match status" value="1"/>
</dbReference>
<evidence type="ECO:0000313" key="1">
    <source>
        <dbReference type="EMBL" id="EYU37050.1"/>
    </source>
</evidence>
<dbReference type="AlphaFoldDB" id="A0A022RDU1"/>
<accession>A0A022RDU1</accession>
<dbReference type="Pfam" id="PF07466">
    <property type="entry name" value="DUF1517"/>
    <property type="match status" value="1"/>
</dbReference>
<dbReference type="EMBL" id="KI630574">
    <property type="protein sequence ID" value="EYU37050.1"/>
    <property type="molecule type" value="Genomic_DNA"/>
</dbReference>
<dbReference type="GO" id="GO:0009507">
    <property type="term" value="C:chloroplast"/>
    <property type="evidence" value="ECO:0000318"/>
    <property type="project" value="GO_Central"/>
</dbReference>
<dbReference type="InterPro" id="IPR010903">
    <property type="entry name" value="DUF1517"/>
</dbReference>
<name>A0A022RDU1_ERYGU</name>
<keyword evidence="2" id="KW-1185">Reference proteome</keyword>
<dbReference type="PANTHER" id="PTHR33975">
    <property type="entry name" value="MYELIN-ASSOCIATED OLIGODENDROCYTE BASIC PROTEIN"/>
    <property type="match status" value="1"/>
</dbReference>
<evidence type="ECO:0000313" key="2">
    <source>
        <dbReference type="Proteomes" id="UP000030748"/>
    </source>
</evidence>